<feature type="domain" description="PUL" evidence="8">
    <location>
        <begin position="604"/>
        <end position="879"/>
    </location>
</feature>
<proteinExistence type="inferred from homology"/>
<keyword evidence="4 6" id="KW-0853">WD repeat</keyword>
<name>A0A1I8EIF8_WUCBA</name>
<sequence>MRRGYTDSTPRAFSKTSKIKLNRPAPQSITIIGSAMPFVLQSELLCIAFLILMEIREESGKKYEFSGIIAAHCSDVKCVVATDLGQIISSSRDECVKVFSERNNGYVEDISFANGERLAVNAVTFYLCPKYGWLIFAGRKDGSIAVYRSDNDKPTRILHEHKMNVCTLHVDAENGKLMSGSWDNNAIIWPIQEIVSGSDFNALCLVGHRLSVWAVASIPERSDFYLTGSADLTIKFWKGDSEINTFPGHEDVVRSLAVLSKHRFLSAANDFTIRLWDIDSGACLQRYSSLSGEYIYSLAHANISEHNLLANSGEGGFLEIWDVSDDGSLTHKQLIRTPAQSLWSLTFLKNNDIAVGADDGNIYIFSAVANRKASAIAMESFQAAVAKKIAEVEAILAAQQNEIVKIKVALDDGEPHIELRYKKGSDPYDAAQTFLMENNLPASYLNEVAQYIIENIPEARQATNRKMVQSQSAEKEWDYVFDVTTEDGRILKLPYNVGEDTNLAAQRFIEKHNLPIKFLEKISTLLRLQVPGAFGSTSSGGFSNFSDPFTEGRYVPAETGNRQTSNGVGFATDPFTGGNAYVSNSSSMMPNVCLPIDKKRPRSELVPLSSFFQFGIEQASTKAIVKLRELNEMQTKYKLSEEQLCALEDILKTSTYDPRDIHVSAIDTGFGWNMDTIIPVMDVFRLALLNRTLNRIYCSLDMESEKSARGLETIQRLTNFLVSASSDPIRILVCRAMANSAMHQWGRAMLIHDVNTTLKYVAAQLNSAKHALQLAAATALANWALILLRHTESGKIAELGPREDALRAIIQAIGDIVSFGDFNQIALIRLLQAIVTLMWGDVAIIQLAKGRDIIGIVNRIKDAVVDESGKAVARDIIEMAYSL</sequence>
<dbReference type="GO" id="GO:0010992">
    <property type="term" value="P:ubiquitin recycling"/>
    <property type="evidence" value="ECO:0007669"/>
    <property type="project" value="TreeGrafter"/>
</dbReference>
<dbReference type="SMART" id="SM00320">
    <property type="entry name" value="WD40"/>
    <property type="match status" value="6"/>
</dbReference>
<dbReference type="InterPro" id="IPR015943">
    <property type="entry name" value="WD40/YVTN_repeat-like_dom_sf"/>
</dbReference>
<feature type="repeat" description="WD" evidence="6">
    <location>
        <begin position="246"/>
        <end position="286"/>
    </location>
</feature>
<dbReference type="PROSITE" id="PS51396">
    <property type="entry name" value="PUL"/>
    <property type="match status" value="1"/>
</dbReference>
<dbReference type="GO" id="GO:0043130">
    <property type="term" value="F:ubiquitin binding"/>
    <property type="evidence" value="ECO:0007669"/>
    <property type="project" value="TreeGrafter"/>
</dbReference>
<dbReference type="InterPro" id="IPR011989">
    <property type="entry name" value="ARM-like"/>
</dbReference>
<evidence type="ECO:0000259" key="8">
    <source>
        <dbReference type="PROSITE" id="PS51396"/>
    </source>
</evidence>
<dbReference type="WBParaSite" id="maker-PairedContig_227-snap-gene-1.12-mRNA-1">
    <property type="protein sequence ID" value="maker-PairedContig_227-snap-gene-1.12-mRNA-1"/>
    <property type="gene ID" value="maker-PairedContig_227-snap-gene-1.12"/>
</dbReference>
<dbReference type="InterPro" id="IPR013535">
    <property type="entry name" value="PUL_dom"/>
</dbReference>
<reference evidence="9" key="1">
    <citation type="submission" date="2016-11" db="UniProtKB">
        <authorList>
            <consortium name="WormBaseParasite"/>
        </authorList>
    </citation>
    <scope>IDENTIFICATION</scope>
    <source>
        <strain evidence="9">pt0022</strain>
    </source>
</reference>
<comment type="subcellular location">
    <subcellularLocation>
        <location evidence="1">Cytoplasm</location>
    </subcellularLocation>
</comment>
<feature type="domain" description="PFU" evidence="7">
    <location>
        <begin position="442"/>
        <end position="540"/>
    </location>
</feature>
<dbReference type="Pfam" id="PF00400">
    <property type="entry name" value="WD40"/>
    <property type="match status" value="3"/>
</dbReference>
<dbReference type="PROSITE" id="PS51394">
    <property type="entry name" value="PFU"/>
    <property type="match status" value="1"/>
</dbReference>
<feature type="repeat" description="WD" evidence="6">
    <location>
        <begin position="205"/>
        <end position="238"/>
    </location>
</feature>
<protein>
    <recommendedName>
        <fullName evidence="10">WD_REPEATS_REGION domain-containing protein</fullName>
    </recommendedName>
</protein>
<dbReference type="PROSITE" id="PS50082">
    <property type="entry name" value="WD_REPEATS_2"/>
    <property type="match status" value="3"/>
</dbReference>
<dbReference type="GO" id="GO:0043161">
    <property type="term" value="P:proteasome-mediated ubiquitin-dependent protein catabolic process"/>
    <property type="evidence" value="ECO:0007669"/>
    <property type="project" value="TreeGrafter"/>
</dbReference>
<keyword evidence="3" id="KW-0963">Cytoplasm</keyword>
<accession>A0A1I8EIF8</accession>
<dbReference type="Pfam" id="PF09070">
    <property type="entry name" value="PFU"/>
    <property type="match status" value="2"/>
</dbReference>
<comment type="similarity">
    <text evidence="2">Belongs to the WD repeat PLAP family.</text>
</comment>
<dbReference type="PANTHER" id="PTHR19849:SF0">
    <property type="entry name" value="PHOSPHOLIPASE A-2-ACTIVATING PROTEIN"/>
    <property type="match status" value="1"/>
</dbReference>
<evidence type="ECO:0000256" key="1">
    <source>
        <dbReference type="ARBA" id="ARBA00004496"/>
    </source>
</evidence>
<dbReference type="GO" id="GO:0005634">
    <property type="term" value="C:nucleus"/>
    <property type="evidence" value="ECO:0007669"/>
    <property type="project" value="TreeGrafter"/>
</dbReference>
<evidence type="ECO:0000256" key="2">
    <source>
        <dbReference type="ARBA" id="ARBA00008495"/>
    </source>
</evidence>
<evidence type="ECO:0000256" key="5">
    <source>
        <dbReference type="ARBA" id="ARBA00022737"/>
    </source>
</evidence>
<organism evidence="9">
    <name type="scientific">Wuchereria bancrofti</name>
    <dbReference type="NCBI Taxonomy" id="6293"/>
    <lineage>
        <taxon>Eukaryota</taxon>
        <taxon>Metazoa</taxon>
        <taxon>Ecdysozoa</taxon>
        <taxon>Nematoda</taxon>
        <taxon>Chromadorea</taxon>
        <taxon>Rhabditida</taxon>
        <taxon>Spirurina</taxon>
        <taxon>Spiruromorpha</taxon>
        <taxon>Filarioidea</taxon>
        <taxon>Onchocercidae</taxon>
        <taxon>Wuchereria</taxon>
    </lineage>
</organism>
<dbReference type="STRING" id="6293.A0A1I8EIF8"/>
<dbReference type="InterPro" id="IPR036322">
    <property type="entry name" value="WD40_repeat_dom_sf"/>
</dbReference>
<dbReference type="InterPro" id="IPR015155">
    <property type="entry name" value="PFU"/>
</dbReference>
<keyword evidence="5" id="KW-0677">Repeat</keyword>
<evidence type="ECO:0000259" key="7">
    <source>
        <dbReference type="PROSITE" id="PS51394"/>
    </source>
</evidence>
<dbReference type="InterPro" id="IPR038122">
    <property type="entry name" value="PFU_sf"/>
</dbReference>
<dbReference type="PANTHER" id="PTHR19849">
    <property type="entry name" value="PHOSPHOLIPASE A-2-ACTIVATING PROTEIN"/>
    <property type="match status" value="1"/>
</dbReference>
<evidence type="ECO:0008006" key="10">
    <source>
        <dbReference type="Google" id="ProtNLM"/>
    </source>
</evidence>
<feature type="repeat" description="WD" evidence="6">
    <location>
        <begin position="158"/>
        <end position="192"/>
    </location>
</feature>
<dbReference type="InterPro" id="IPR001680">
    <property type="entry name" value="WD40_rpt"/>
</dbReference>
<dbReference type="Pfam" id="PF08324">
    <property type="entry name" value="PUL"/>
    <property type="match status" value="1"/>
</dbReference>
<dbReference type="Gene3D" id="3.10.20.870">
    <property type="entry name" value="PFU (PLAA family ubiquitin binding), C-terminal domain"/>
    <property type="match status" value="2"/>
</dbReference>
<dbReference type="AlphaFoldDB" id="A0A1I8EIF8"/>
<dbReference type="Gene3D" id="1.25.10.10">
    <property type="entry name" value="Leucine-rich Repeat Variant"/>
    <property type="match status" value="1"/>
</dbReference>
<evidence type="ECO:0000256" key="6">
    <source>
        <dbReference type="PROSITE-ProRule" id="PRU00221"/>
    </source>
</evidence>
<dbReference type="SUPFAM" id="SSF50978">
    <property type="entry name" value="WD40 repeat-like"/>
    <property type="match status" value="1"/>
</dbReference>
<evidence type="ECO:0000256" key="4">
    <source>
        <dbReference type="ARBA" id="ARBA00022574"/>
    </source>
</evidence>
<evidence type="ECO:0000256" key="3">
    <source>
        <dbReference type="ARBA" id="ARBA00022490"/>
    </source>
</evidence>
<dbReference type="PROSITE" id="PS50294">
    <property type="entry name" value="WD_REPEATS_REGION"/>
    <property type="match status" value="1"/>
</dbReference>
<evidence type="ECO:0000313" key="9">
    <source>
        <dbReference type="WBParaSite" id="maker-PairedContig_227-snap-gene-1.12-mRNA-1"/>
    </source>
</evidence>
<dbReference type="GO" id="GO:0005737">
    <property type="term" value="C:cytoplasm"/>
    <property type="evidence" value="ECO:0007669"/>
    <property type="project" value="UniProtKB-SubCell"/>
</dbReference>
<dbReference type="Gene3D" id="2.130.10.10">
    <property type="entry name" value="YVTN repeat-like/Quinoprotein amine dehydrogenase"/>
    <property type="match status" value="1"/>
</dbReference>